<dbReference type="PROSITE" id="PS00599">
    <property type="entry name" value="AA_TRANSFER_CLASS_2"/>
    <property type="match status" value="1"/>
</dbReference>
<dbReference type="EC" id="2.3.1.47" evidence="8"/>
<dbReference type="Proteomes" id="UP001168528">
    <property type="component" value="Unassembled WGS sequence"/>
</dbReference>
<feature type="domain" description="Aminotransferase class I/classII large" evidence="7">
    <location>
        <begin position="29"/>
        <end position="374"/>
    </location>
</feature>
<organism evidence="8 9">
    <name type="scientific">Rhodocytophaga aerolata</name>
    <dbReference type="NCBI Taxonomy" id="455078"/>
    <lineage>
        <taxon>Bacteria</taxon>
        <taxon>Pseudomonadati</taxon>
        <taxon>Bacteroidota</taxon>
        <taxon>Cytophagia</taxon>
        <taxon>Cytophagales</taxon>
        <taxon>Rhodocytophagaceae</taxon>
        <taxon>Rhodocytophaga</taxon>
    </lineage>
</organism>
<dbReference type="InterPro" id="IPR015422">
    <property type="entry name" value="PyrdxlP-dep_Trfase_small"/>
</dbReference>
<evidence type="ECO:0000259" key="7">
    <source>
        <dbReference type="Pfam" id="PF00155"/>
    </source>
</evidence>
<comment type="caution">
    <text evidence="8">The sequence shown here is derived from an EMBL/GenBank/DDBJ whole genome shotgun (WGS) entry which is preliminary data.</text>
</comment>
<keyword evidence="5 6" id="KW-0663">Pyridoxal phosphate</keyword>
<evidence type="ECO:0000256" key="1">
    <source>
        <dbReference type="ARBA" id="ARBA00001933"/>
    </source>
</evidence>
<dbReference type="InterPro" id="IPR015421">
    <property type="entry name" value="PyrdxlP-dep_Trfase_major"/>
</dbReference>
<dbReference type="RefSeq" id="WP_302039097.1">
    <property type="nucleotide sequence ID" value="NZ_JAUKPO010000011.1"/>
</dbReference>
<dbReference type="InterPro" id="IPR015424">
    <property type="entry name" value="PyrdxlP-dep_Trfase"/>
</dbReference>
<name>A0ABT8R869_9BACT</name>
<comment type="similarity">
    <text evidence="3">Belongs to the class-II pyridoxal-phosphate-dependent aminotransferase family. BioF subfamily.</text>
</comment>
<dbReference type="InterPro" id="IPR050087">
    <property type="entry name" value="AON_synthase_class-II"/>
</dbReference>
<proteinExistence type="inferred from homology"/>
<evidence type="ECO:0000313" key="8">
    <source>
        <dbReference type="EMBL" id="MDO1448293.1"/>
    </source>
</evidence>
<evidence type="ECO:0000256" key="5">
    <source>
        <dbReference type="ARBA" id="ARBA00022898"/>
    </source>
</evidence>
<dbReference type="Pfam" id="PF00155">
    <property type="entry name" value="Aminotran_1_2"/>
    <property type="match status" value="1"/>
</dbReference>
<accession>A0ABT8R869</accession>
<comment type="pathway">
    <text evidence="2">Lipid metabolism.</text>
</comment>
<dbReference type="EMBL" id="JAUKPO010000011">
    <property type="protein sequence ID" value="MDO1448293.1"/>
    <property type="molecule type" value="Genomic_DNA"/>
</dbReference>
<evidence type="ECO:0000313" key="9">
    <source>
        <dbReference type="Proteomes" id="UP001168528"/>
    </source>
</evidence>
<dbReference type="InterPro" id="IPR001917">
    <property type="entry name" value="Aminotrans_II_pyridoxalP_BS"/>
</dbReference>
<dbReference type="GO" id="GO:0008710">
    <property type="term" value="F:8-amino-7-oxononanoate synthase activity"/>
    <property type="evidence" value="ECO:0007669"/>
    <property type="project" value="UniProtKB-EC"/>
</dbReference>
<dbReference type="InterPro" id="IPR004839">
    <property type="entry name" value="Aminotransferase_I/II_large"/>
</dbReference>
<reference evidence="8" key="1">
    <citation type="submission" date="2023-07" db="EMBL/GenBank/DDBJ databases">
        <title>The genome sequence of Rhodocytophaga aerolata KACC 12507.</title>
        <authorList>
            <person name="Zhang X."/>
        </authorList>
    </citation>
    <scope>NUCLEOTIDE SEQUENCE</scope>
    <source>
        <strain evidence="8">KACC 12507</strain>
    </source>
</reference>
<dbReference type="Gene3D" id="3.40.640.10">
    <property type="entry name" value="Type I PLP-dependent aspartate aminotransferase-like (Major domain)"/>
    <property type="match status" value="1"/>
</dbReference>
<dbReference type="PANTHER" id="PTHR13693:SF77">
    <property type="entry name" value="8-AMINO-7-OXONONANOATE SYNTHASE"/>
    <property type="match status" value="1"/>
</dbReference>
<keyword evidence="4 8" id="KW-0808">Transferase</keyword>
<gene>
    <name evidence="8" type="ORF">Q0590_18605</name>
</gene>
<evidence type="ECO:0000256" key="4">
    <source>
        <dbReference type="ARBA" id="ARBA00022679"/>
    </source>
</evidence>
<comment type="cofactor">
    <cofactor evidence="1 6">
        <name>pyridoxal 5'-phosphate</name>
        <dbReference type="ChEBI" id="CHEBI:597326"/>
    </cofactor>
</comment>
<evidence type="ECO:0000256" key="6">
    <source>
        <dbReference type="RuleBase" id="RU003693"/>
    </source>
</evidence>
<keyword evidence="8" id="KW-0012">Acyltransferase</keyword>
<dbReference type="Gene3D" id="3.90.1150.10">
    <property type="entry name" value="Aspartate Aminotransferase, domain 1"/>
    <property type="match status" value="1"/>
</dbReference>
<dbReference type="SUPFAM" id="SSF53383">
    <property type="entry name" value="PLP-dependent transferases"/>
    <property type="match status" value="1"/>
</dbReference>
<evidence type="ECO:0000256" key="3">
    <source>
        <dbReference type="ARBA" id="ARBA00010008"/>
    </source>
</evidence>
<evidence type="ECO:0000256" key="2">
    <source>
        <dbReference type="ARBA" id="ARBA00005189"/>
    </source>
</evidence>
<protein>
    <submittedName>
        <fullName evidence="8">8-amino-7-oxononanoate synthase</fullName>
        <ecNumber evidence="8">2.3.1.47</ecNumber>
    </submittedName>
</protein>
<sequence length="390" mass="43462">MWSIEEKLALRLQERVSQNNLRELPIVQKKIDFCSNDYLGLASNAALAQQIQQTYAQLPFLQNGSTGSRLISGNSLYAMELEEALATTFQAEKALLFNSGYSANTAILSAIPQKGDTIVYDEYIHASLKEGARLSFASRYPFRHNDLEDLEKKLGKATGEKFVVAESVYSMDGDVAPLEEILRICRKYNAHLIWDEAHSTGVWGENGNGIACTQQLQNQIFARIYTFGKAMGVHGACIAGSAVLIDYLVNFARPFIYTTALPLHSLVSIREAFKFLQANTYLQHTLYTRIAAFAAELMKYPSLQTRWIKSESAIQAIKIGGNALTKTIASQLQTADYDVRAILSPTVKEGEERLRICLHVYNTEEEIRNLVEYLTHVFMQTTAGFAASSG</sequence>
<keyword evidence="9" id="KW-1185">Reference proteome</keyword>
<dbReference type="PANTHER" id="PTHR13693">
    <property type="entry name" value="CLASS II AMINOTRANSFERASE/8-AMINO-7-OXONONANOATE SYNTHASE"/>
    <property type="match status" value="1"/>
</dbReference>